<evidence type="ECO:0000256" key="1">
    <source>
        <dbReference type="ARBA" id="ARBA00006754"/>
    </source>
</evidence>
<sequence>MNELLERVYSILDIDKIIDLISFELKKPVIVESADFFLLAYNSYYINHYDLANQQTIFSKKCPLPIFEKFMEYGVIHKLKTIDTPFRVDRMEEIGLNPRVVVSAKHKDNIMGYIWIQEIETPMTDSELEFLYHTSFQVGQIIHSNNKQKSSKKGEELYKKAILNQFESELKIREEAVEAGVKLPVSFSVMVLQAPGEYIEDVKKDIQSYLNLKNDLNRVLIAQSRIVSIIGGSASGHSTESTALDVIAGILDHIPADQRSAIFIGIGNEYSDVMSFHRSYLEALEVIKAADLLGSQTNIPYEFEKLGIYRYLDFIATKNKELNYVNKELQLLKEKDRDGKKEFLKTLEVYLLNDCKIKPTSEQLFIHPNTLNYRMKKILEYTSLDVKDFKSKCQWLLDLMLMKNESGK</sequence>
<dbReference type="InterPro" id="IPR051448">
    <property type="entry name" value="CdaR-like_regulators"/>
</dbReference>
<dbReference type="PANTHER" id="PTHR33744:SF1">
    <property type="entry name" value="DNA-BINDING TRANSCRIPTIONAL ACTIVATOR ADER"/>
    <property type="match status" value="1"/>
</dbReference>
<dbReference type="PATRIC" id="fig|1441095.3.peg.3512"/>
<dbReference type="OrthoDB" id="9792148at2"/>
<reference evidence="4 5" key="2">
    <citation type="journal article" date="2016" name="Int. J. Syst. Evol. Microbiol.">
        <title>Bacillus gobiensis sp. nov., isolated from a soil sample.</title>
        <authorList>
            <person name="Liu B."/>
            <person name="Liu G.H."/>
            <person name="Cetin S."/>
            <person name="Schumann P."/>
            <person name="Pan Z.Z."/>
            <person name="Chen Q.Q."/>
        </authorList>
    </citation>
    <scope>NUCLEOTIDE SEQUENCE [LARGE SCALE GENOMIC DNA]</scope>
    <source>
        <strain evidence="4 5">FJAT-4402</strain>
    </source>
</reference>
<evidence type="ECO:0000313" key="4">
    <source>
        <dbReference type="EMBL" id="ALC82908.1"/>
    </source>
</evidence>
<dbReference type="PANTHER" id="PTHR33744">
    <property type="entry name" value="CARBOHYDRATE DIACID REGULATOR"/>
    <property type="match status" value="1"/>
</dbReference>
<evidence type="ECO:0000259" key="2">
    <source>
        <dbReference type="Pfam" id="PF13556"/>
    </source>
</evidence>
<comment type="similarity">
    <text evidence="1">Belongs to the CdaR family.</text>
</comment>
<feature type="domain" description="PucR C-terminal helix-turn-helix" evidence="2">
    <location>
        <begin position="344"/>
        <end position="399"/>
    </location>
</feature>
<protein>
    <recommendedName>
        <fullName evidence="6">PucR family transcriptional regulator</fullName>
    </recommendedName>
</protein>
<dbReference type="InterPro" id="IPR042070">
    <property type="entry name" value="PucR_C-HTH_sf"/>
</dbReference>
<evidence type="ECO:0000313" key="5">
    <source>
        <dbReference type="Proteomes" id="UP000067625"/>
    </source>
</evidence>
<dbReference type="RefSeq" id="WP_053604725.1">
    <property type="nucleotide sequence ID" value="NZ_CP012600.1"/>
</dbReference>
<dbReference type="EMBL" id="CP012600">
    <property type="protein sequence ID" value="ALC82908.1"/>
    <property type="molecule type" value="Genomic_DNA"/>
</dbReference>
<accession>A0A0M4GB78</accession>
<proteinExistence type="inferred from homology"/>
<organism evidence="4 5">
    <name type="scientific">Bacillus gobiensis</name>
    <dbReference type="NCBI Taxonomy" id="1441095"/>
    <lineage>
        <taxon>Bacteria</taxon>
        <taxon>Bacillati</taxon>
        <taxon>Bacillota</taxon>
        <taxon>Bacilli</taxon>
        <taxon>Bacillales</taxon>
        <taxon>Bacillaceae</taxon>
        <taxon>Bacillus</taxon>
    </lineage>
</organism>
<dbReference type="InterPro" id="IPR025736">
    <property type="entry name" value="PucR_C-HTH_dom"/>
</dbReference>
<name>A0A0M4GB78_9BACI</name>
<dbReference type="Pfam" id="PF17853">
    <property type="entry name" value="GGDEF_2"/>
    <property type="match status" value="1"/>
</dbReference>
<keyword evidence="5" id="KW-1185">Reference proteome</keyword>
<gene>
    <name evidence="4" type="ORF">AM592_15920</name>
</gene>
<evidence type="ECO:0000259" key="3">
    <source>
        <dbReference type="Pfam" id="PF17853"/>
    </source>
</evidence>
<dbReference type="Pfam" id="PF13556">
    <property type="entry name" value="HTH_30"/>
    <property type="match status" value="1"/>
</dbReference>
<dbReference type="AlphaFoldDB" id="A0A0M4GB78"/>
<feature type="domain" description="CdaR GGDEF-like" evidence="3">
    <location>
        <begin position="169"/>
        <end position="288"/>
    </location>
</feature>
<dbReference type="Proteomes" id="UP000067625">
    <property type="component" value="Chromosome"/>
</dbReference>
<evidence type="ECO:0008006" key="6">
    <source>
        <dbReference type="Google" id="ProtNLM"/>
    </source>
</evidence>
<dbReference type="STRING" id="1441095.AM592_15920"/>
<dbReference type="InterPro" id="IPR041522">
    <property type="entry name" value="CdaR_GGDEF"/>
</dbReference>
<reference evidence="5" key="1">
    <citation type="submission" date="2015-08" db="EMBL/GenBank/DDBJ databases">
        <title>Genome sequencing project for genomic taxonomy and phylogenomics of Bacillus-like bacteria.</title>
        <authorList>
            <person name="Liu B."/>
            <person name="Wang J."/>
            <person name="Zhu Y."/>
            <person name="Liu G."/>
            <person name="Chen Q."/>
            <person name="Chen Z."/>
            <person name="Lan J."/>
            <person name="Che J."/>
            <person name="Ge C."/>
            <person name="Shi H."/>
            <person name="Pan Z."/>
            <person name="Liu X."/>
        </authorList>
    </citation>
    <scope>NUCLEOTIDE SEQUENCE [LARGE SCALE GENOMIC DNA]</scope>
    <source>
        <strain evidence="5">FJAT-4402</strain>
    </source>
</reference>
<dbReference type="Gene3D" id="1.10.10.2840">
    <property type="entry name" value="PucR C-terminal helix-turn-helix domain"/>
    <property type="match status" value="1"/>
</dbReference>